<dbReference type="GO" id="GO:0071035">
    <property type="term" value="P:nuclear polyadenylation-dependent rRNA catabolic process"/>
    <property type="evidence" value="ECO:0007669"/>
    <property type="project" value="TreeGrafter"/>
</dbReference>
<dbReference type="Proteomes" id="UP000029665">
    <property type="component" value="Unassembled WGS sequence"/>
</dbReference>
<dbReference type="PANTHER" id="PTHR12124">
    <property type="entry name" value="POLYMYOSITIS/SCLERODERMA AUTOANTIGEN-RELATED"/>
    <property type="match status" value="1"/>
</dbReference>
<comment type="caution">
    <text evidence="2">The sequence shown here is derived from an EMBL/GenBank/DDBJ whole genome shotgun (WGS) entry which is preliminary data.</text>
</comment>
<dbReference type="GO" id="GO:0071039">
    <property type="term" value="P:nuclear polyadenylation-dependent CUT catabolic process"/>
    <property type="evidence" value="ECO:0007669"/>
    <property type="project" value="TreeGrafter"/>
</dbReference>
<dbReference type="GO" id="GO:0000175">
    <property type="term" value="F:3'-5'-RNA exonuclease activity"/>
    <property type="evidence" value="ECO:0007669"/>
    <property type="project" value="InterPro"/>
</dbReference>
<dbReference type="GO" id="GO:0071037">
    <property type="term" value="P:nuclear polyadenylation-dependent snRNA catabolic process"/>
    <property type="evidence" value="ECO:0007669"/>
    <property type="project" value="TreeGrafter"/>
</dbReference>
<name>A0A060SLS7_PYCCI</name>
<dbReference type="OrthoDB" id="2250022at2759"/>
<protein>
    <recommendedName>
        <fullName evidence="1">3'-5' exonuclease domain-containing protein</fullName>
    </recommendedName>
</protein>
<dbReference type="Pfam" id="PF08066">
    <property type="entry name" value="PMC2NT"/>
    <property type="match status" value="1"/>
</dbReference>
<dbReference type="Pfam" id="PF01612">
    <property type="entry name" value="DNA_pol_A_exo1"/>
    <property type="match status" value="1"/>
</dbReference>
<dbReference type="Gene3D" id="3.30.420.10">
    <property type="entry name" value="Ribonuclease H-like superfamily/Ribonuclease H"/>
    <property type="match status" value="1"/>
</dbReference>
<dbReference type="GO" id="GO:0000467">
    <property type="term" value="P:exonucleolytic trimming to generate mature 3'-end of 5.8S rRNA from tricistronic rRNA transcript (SSU-rRNA, 5.8S rRNA, LSU-rRNA)"/>
    <property type="evidence" value="ECO:0007669"/>
    <property type="project" value="InterPro"/>
</dbReference>
<sequence length="389" mass="43515">MSDTPAITPASFDDYNAQLQGAALRATRAALGLPADIPFHRSVHPEFAQELDQCSERVLSIANKLLTLSSTASSAASARGKGKARLESQDDVVDRFHSLVVDAMDQLLERADIGLDEFLGHSKAPAIVVNAAQPAAQKQKKSTVQPGRLDPAIQHASHLAKPQLTFKRKVDNSAETMWRPTLKHKYNAKVPLGYNLQEEDGDDVDPSSSLHPYRYEIKHISYPSRMFQPAPPIVPRSFAETPFSWVSTAAEFAAMLEKLRGAREIAVDLEYHSYRTYGGFVCLMQISTRGEDFVVDTLALRDEMEELNEVFTDPDVVKVFHGAESDVVWLQQDFNLYVVNLFDTYHASKVLDFPRHGLAALLEMYCDFTADKRYQLADWRIRHGIQAPP</sequence>
<dbReference type="SMART" id="SM00474">
    <property type="entry name" value="35EXOc"/>
    <property type="match status" value="1"/>
</dbReference>
<dbReference type="GO" id="GO:0005730">
    <property type="term" value="C:nucleolus"/>
    <property type="evidence" value="ECO:0007669"/>
    <property type="project" value="TreeGrafter"/>
</dbReference>
<evidence type="ECO:0000313" key="2">
    <source>
        <dbReference type="EMBL" id="CDO75141.1"/>
    </source>
</evidence>
<gene>
    <name evidence="2" type="ORF">BN946_scf184639.g3</name>
</gene>
<dbReference type="AlphaFoldDB" id="A0A060SLS7"/>
<dbReference type="OMA" id="PYAHEIA"/>
<dbReference type="InterPro" id="IPR002562">
    <property type="entry name" value="3'-5'_exonuclease_dom"/>
</dbReference>
<dbReference type="GO" id="GO:0071040">
    <property type="term" value="P:nuclear polyadenylation-dependent antisense transcript catabolic process"/>
    <property type="evidence" value="ECO:0007669"/>
    <property type="project" value="TreeGrafter"/>
</dbReference>
<reference evidence="2" key="1">
    <citation type="submission" date="2014-01" db="EMBL/GenBank/DDBJ databases">
        <title>The genome of the white-rot fungus Pycnoporus cinnabarinus: a basidiomycete model with a versatile arsenal for lignocellulosic biomass breakdown.</title>
        <authorList>
            <person name="Levasseur A."/>
            <person name="Lomascolo A."/>
            <person name="Ruiz-Duenas F.J."/>
            <person name="Uzan E."/>
            <person name="Piumi F."/>
            <person name="Kues U."/>
            <person name="Ram A.F.J."/>
            <person name="Murat C."/>
            <person name="Haon M."/>
            <person name="Benoit I."/>
            <person name="Arfi Y."/>
            <person name="Chevret D."/>
            <person name="Drula E."/>
            <person name="Kwon M.J."/>
            <person name="Gouret P."/>
            <person name="Lesage-Meessen L."/>
            <person name="Lombard V."/>
            <person name="Mariette J."/>
            <person name="Noirot C."/>
            <person name="Park J."/>
            <person name="Patyshakuliyeva A."/>
            <person name="Wieneger R.A.B."/>
            <person name="Wosten H.A.B."/>
            <person name="Martin F."/>
            <person name="Coutinho P.M."/>
            <person name="de Vries R."/>
            <person name="Martinez A.T."/>
            <person name="Klopp C."/>
            <person name="Pontarotti P."/>
            <person name="Henrissat B."/>
            <person name="Record E."/>
        </authorList>
    </citation>
    <scope>NUCLEOTIDE SEQUENCE [LARGE SCALE GENOMIC DNA]</scope>
    <source>
        <strain evidence="2">BRFM137</strain>
    </source>
</reference>
<organism evidence="2 3">
    <name type="scientific">Pycnoporus cinnabarinus</name>
    <name type="common">Cinnabar-red polypore</name>
    <name type="synonym">Trametes cinnabarina</name>
    <dbReference type="NCBI Taxonomy" id="5643"/>
    <lineage>
        <taxon>Eukaryota</taxon>
        <taxon>Fungi</taxon>
        <taxon>Dikarya</taxon>
        <taxon>Basidiomycota</taxon>
        <taxon>Agaricomycotina</taxon>
        <taxon>Agaricomycetes</taxon>
        <taxon>Polyporales</taxon>
        <taxon>Polyporaceae</taxon>
        <taxon>Trametes</taxon>
    </lineage>
</organism>
<dbReference type="InterPro" id="IPR012337">
    <property type="entry name" value="RNaseH-like_sf"/>
</dbReference>
<dbReference type="STRING" id="5643.A0A060SLS7"/>
<dbReference type="GO" id="GO:0071044">
    <property type="term" value="P:histone mRNA catabolic process"/>
    <property type="evidence" value="ECO:0007669"/>
    <property type="project" value="TreeGrafter"/>
</dbReference>
<dbReference type="EMBL" id="CCBP010000242">
    <property type="protein sequence ID" value="CDO75141.1"/>
    <property type="molecule type" value="Genomic_DNA"/>
</dbReference>
<dbReference type="InterPro" id="IPR045092">
    <property type="entry name" value="Rrp6-like"/>
</dbReference>
<dbReference type="InterPro" id="IPR012588">
    <property type="entry name" value="Exosome-assoc_fac_Rrp6_N"/>
</dbReference>
<dbReference type="GO" id="GO:0000176">
    <property type="term" value="C:nuclear exosome (RNase complex)"/>
    <property type="evidence" value="ECO:0007669"/>
    <property type="project" value="InterPro"/>
</dbReference>
<proteinExistence type="predicted"/>
<dbReference type="GO" id="GO:0003727">
    <property type="term" value="F:single-stranded RNA binding"/>
    <property type="evidence" value="ECO:0007669"/>
    <property type="project" value="TreeGrafter"/>
</dbReference>
<dbReference type="GO" id="GO:0071051">
    <property type="term" value="P:poly(A)-dependent snoRNA 3'-end processing"/>
    <property type="evidence" value="ECO:0007669"/>
    <property type="project" value="TreeGrafter"/>
</dbReference>
<dbReference type="GO" id="GO:0071038">
    <property type="term" value="P:TRAMP-dependent tRNA surveillance pathway"/>
    <property type="evidence" value="ECO:0007669"/>
    <property type="project" value="TreeGrafter"/>
</dbReference>
<dbReference type="PANTHER" id="PTHR12124:SF47">
    <property type="entry name" value="EXOSOME COMPONENT 10"/>
    <property type="match status" value="1"/>
</dbReference>
<dbReference type="InterPro" id="IPR036397">
    <property type="entry name" value="RNaseH_sf"/>
</dbReference>
<feature type="domain" description="3'-5' exonuclease" evidence="1">
    <location>
        <begin position="243"/>
        <end position="386"/>
    </location>
</feature>
<evidence type="ECO:0000313" key="3">
    <source>
        <dbReference type="Proteomes" id="UP000029665"/>
    </source>
</evidence>
<accession>A0A060SLS7</accession>
<dbReference type="HOGENOM" id="CLU_010129_4_3_1"/>
<keyword evidence="3" id="KW-1185">Reference proteome</keyword>
<dbReference type="SUPFAM" id="SSF53098">
    <property type="entry name" value="Ribonuclease H-like"/>
    <property type="match status" value="1"/>
</dbReference>
<evidence type="ECO:0000259" key="1">
    <source>
        <dbReference type="SMART" id="SM00474"/>
    </source>
</evidence>
<dbReference type="GO" id="GO:0071036">
    <property type="term" value="P:nuclear polyadenylation-dependent snoRNA catabolic process"/>
    <property type="evidence" value="ECO:0007669"/>
    <property type="project" value="TreeGrafter"/>
</dbReference>